<evidence type="ECO:0000313" key="3">
    <source>
        <dbReference type="EMBL" id="JAT73417.1"/>
    </source>
</evidence>
<feature type="region of interest" description="Disordered" evidence="1">
    <location>
        <begin position="440"/>
        <end position="498"/>
    </location>
</feature>
<feature type="region of interest" description="Disordered" evidence="1">
    <location>
        <begin position="82"/>
        <end position="111"/>
    </location>
</feature>
<gene>
    <name evidence="3" type="ORF">g.87364</name>
    <name evidence="4" type="ORF">g.87372</name>
</gene>
<evidence type="ECO:0000256" key="1">
    <source>
        <dbReference type="SAM" id="MobiDB-lite"/>
    </source>
</evidence>
<feature type="compositionally biased region" description="Low complexity" evidence="1">
    <location>
        <begin position="363"/>
        <end position="390"/>
    </location>
</feature>
<evidence type="ECO:0000259" key="2">
    <source>
        <dbReference type="Pfam" id="PF09444"/>
    </source>
</evidence>
<feature type="region of interest" description="Disordered" evidence="1">
    <location>
        <begin position="248"/>
        <end position="428"/>
    </location>
</feature>
<feature type="compositionally biased region" description="Low complexity" evidence="1">
    <location>
        <begin position="611"/>
        <end position="632"/>
    </location>
</feature>
<feature type="compositionally biased region" description="Low complexity" evidence="1">
    <location>
        <begin position="413"/>
        <end position="423"/>
    </location>
</feature>
<dbReference type="AlphaFoldDB" id="A0A1D2A534"/>
<feature type="region of interest" description="Disordered" evidence="1">
    <location>
        <begin position="1"/>
        <end position="48"/>
    </location>
</feature>
<dbReference type="EMBL" id="GDKF01005205">
    <property type="protein sequence ID" value="JAT73417.1"/>
    <property type="molecule type" value="Transcribed_RNA"/>
</dbReference>
<feature type="domain" description="DNA replication checkpoint mediator MRC1" evidence="2">
    <location>
        <begin position="433"/>
        <end position="531"/>
    </location>
</feature>
<sequence>MEALEDSIEHSVEGPVEVRPQKLSRLRKAKERATIPNDENVAHNSDRIQGCCEATRPEGQTFLHKEPKSPTMPEEVGVAMETPDRAPSVEAQSDAEEAARGEPTDEGYWDEEDELEDYLNQNFQSSDDEEGLQMNQIIEGPLFGGNDGLDIGDEDTAAETQRILRESAARDRLGRDAGVERGKKDRSVPLQSALERMRARKAAALARAPQPPAPLIPSFDDVLGALPAQPARSKALLAASQTVAADKRALAPEPATPAESAASSDLELVDEEGEEACNIVALPSTLKQRRPSAQDLDDFEDDVDSEEELEDGDVLVGEGAGAREGSADSNARSAALMSESEESDSDDDGGSEGAPNGGDGDSDSALSDGARSAPGSSPPTAEAPAASTAGDDPGSAGAQQESPSLADVLAAGARAEQASSQAKAARRAEKLQRVFLDMEAELSDEEGAGIRVSDDEDDGLDDGGDLADLIGKERERKRDAAARERLHQEWTAAQDARELQDVLRGLRRGFRRARGDGLWDDEDDGTGRRRVRLDEEGAPSGGSGGLGADLAWLEAFGQGPGEEEEEEEGGFPGLLPGSKGPAPALGHPAPASPEALQASDESSRMLLEALARSAPSASGAPPAGAAAPRASSFLGRRPAVQRLHSSGSMGASSRSYVFGREQDDGAAAASSADAQGGAVPREEPAPTSFVALSRMVGRAPAGPPTTSAAGLVSRLGAGGRAGTAPAATTVVDAAVAVCLQFGSRAGA</sequence>
<evidence type="ECO:0000313" key="4">
    <source>
        <dbReference type="EMBL" id="JAT74053.1"/>
    </source>
</evidence>
<feature type="compositionally biased region" description="Acidic residues" evidence="1">
    <location>
        <begin position="454"/>
        <end position="465"/>
    </location>
</feature>
<dbReference type="EMBL" id="GDKF01004569">
    <property type="protein sequence ID" value="JAT74053.1"/>
    <property type="molecule type" value="Transcribed_RNA"/>
</dbReference>
<protein>
    <recommendedName>
        <fullName evidence="2">DNA replication checkpoint mediator MRC1 domain-containing protein</fullName>
    </recommendedName>
</protein>
<proteinExistence type="predicted"/>
<name>A0A1D2A534_AUXPR</name>
<dbReference type="InterPro" id="IPR018564">
    <property type="entry name" value="Repl_chkpnt_MRC1_dom"/>
</dbReference>
<dbReference type="Pfam" id="PF09444">
    <property type="entry name" value="MRC1"/>
    <property type="match status" value="1"/>
</dbReference>
<feature type="compositionally biased region" description="Basic and acidic residues" evidence="1">
    <location>
        <begin position="470"/>
        <end position="488"/>
    </location>
</feature>
<feature type="compositionally biased region" description="Low complexity" evidence="1">
    <location>
        <begin position="665"/>
        <end position="678"/>
    </location>
</feature>
<feature type="compositionally biased region" description="Low complexity" evidence="1">
    <location>
        <begin position="645"/>
        <end position="655"/>
    </location>
</feature>
<organism evidence="4">
    <name type="scientific">Auxenochlorella protothecoides</name>
    <name type="common">Green microalga</name>
    <name type="synonym">Chlorella protothecoides</name>
    <dbReference type="NCBI Taxonomy" id="3075"/>
    <lineage>
        <taxon>Eukaryota</taxon>
        <taxon>Viridiplantae</taxon>
        <taxon>Chlorophyta</taxon>
        <taxon>core chlorophytes</taxon>
        <taxon>Trebouxiophyceae</taxon>
        <taxon>Chlorellales</taxon>
        <taxon>Chlorellaceae</taxon>
        <taxon>Auxenochlorella</taxon>
    </lineage>
</organism>
<feature type="region of interest" description="Disordered" evidence="1">
    <location>
        <begin position="514"/>
        <end position="686"/>
    </location>
</feature>
<feature type="compositionally biased region" description="Acidic residues" evidence="1">
    <location>
        <begin position="295"/>
        <end position="313"/>
    </location>
</feature>
<feature type="compositionally biased region" description="Low complexity" evidence="1">
    <location>
        <begin position="251"/>
        <end position="264"/>
    </location>
</feature>
<feature type="compositionally biased region" description="Low complexity" evidence="1">
    <location>
        <begin position="573"/>
        <end position="593"/>
    </location>
</feature>
<reference evidence="4" key="1">
    <citation type="submission" date="2015-08" db="EMBL/GenBank/DDBJ databases">
        <authorList>
            <person name="Babu N.S."/>
            <person name="Beckwith C.J."/>
            <person name="Beseler K.G."/>
            <person name="Brison A."/>
            <person name="Carone J.V."/>
            <person name="Caskin T.P."/>
            <person name="Diamond M."/>
            <person name="Durham M.E."/>
            <person name="Foxe J.M."/>
            <person name="Go M."/>
            <person name="Henderson B.A."/>
            <person name="Jones I.B."/>
            <person name="McGettigan J.A."/>
            <person name="Micheletti S.J."/>
            <person name="Nasrallah M.E."/>
            <person name="Ortiz D."/>
            <person name="Piller C.R."/>
            <person name="Privatt S.R."/>
            <person name="Schneider S.L."/>
            <person name="Sharp S."/>
            <person name="Smith T.C."/>
            <person name="Stanton J.D."/>
            <person name="Ullery H.E."/>
            <person name="Wilson R.J."/>
            <person name="Serrano M.G."/>
            <person name="Buck G."/>
            <person name="Lee V."/>
            <person name="Wang Y."/>
            <person name="Carvalho R."/>
            <person name="Voegtly L."/>
            <person name="Shi R."/>
            <person name="Duckworth R."/>
            <person name="Johnson A."/>
            <person name="Loviza R."/>
            <person name="Walstead R."/>
            <person name="Shah Z."/>
            <person name="Kiflezghi M."/>
            <person name="Wade K."/>
            <person name="Ball S.L."/>
            <person name="Bradley K.W."/>
            <person name="Asai D.J."/>
            <person name="Bowman C.A."/>
            <person name="Russell D.A."/>
            <person name="Pope W.H."/>
            <person name="Jacobs-Sera D."/>
            <person name="Hendrix R.W."/>
            <person name="Hatfull G.F."/>
        </authorList>
    </citation>
    <scope>NUCLEOTIDE SEQUENCE</scope>
</reference>
<accession>A0A1D2A534</accession>
<feature type="compositionally biased region" description="Acidic residues" evidence="1">
    <location>
        <begin position="339"/>
        <end position="350"/>
    </location>
</feature>